<dbReference type="HOGENOM" id="CLU_1035432_0_0_1"/>
<sequence length="269" mass="29542">MMYSLISVVSVLLLGVVSCDQEPPKIPDNITRIILHILESDDFSQAVTPIVEDNDDTDKTDRERRSIRHGYHSPYVVGNYPYSDPFYTPSTRTGNINNGVLGTGGAINTGYLGQGPYGAYTNNGAVTNTLGGPINNYGTVSGLNNGPVTNFISNFYPGGWYSRSGEITRDYYRQGSYANALSYFRVLPLQQVSPLVNTGYPGYTGLYTTGRNSYSVNVCRNCYGGTSGIGVRSNLEPYNFLERRFLFVPEFNPGVYRTTGCVRNCNVGL</sequence>
<protein>
    <submittedName>
        <fullName evidence="2">Uncharacterized protein</fullName>
    </submittedName>
</protein>
<keyword evidence="3" id="KW-1185">Reference proteome</keyword>
<dbReference type="Proteomes" id="UP000030746">
    <property type="component" value="Unassembled WGS sequence"/>
</dbReference>
<evidence type="ECO:0000313" key="2">
    <source>
        <dbReference type="EMBL" id="ESO87031.1"/>
    </source>
</evidence>
<dbReference type="KEGG" id="lgi:LOTGIDRAFT_154515"/>
<keyword evidence="1" id="KW-0732">Signal</keyword>
<dbReference type="AlphaFoldDB" id="V4A165"/>
<dbReference type="GeneID" id="20236307"/>
<accession>V4A165</accession>
<feature type="signal peptide" evidence="1">
    <location>
        <begin position="1"/>
        <end position="19"/>
    </location>
</feature>
<evidence type="ECO:0000256" key="1">
    <source>
        <dbReference type="SAM" id="SignalP"/>
    </source>
</evidence>
<organism evidence="2 3">
    <name type="scientific">Lottia gigantea</name>
    <name type="common">Giant owl limpet</name>
    <dbReference type="NCBI Taxonomy" id="225164"/>
    <lineage>
        <taxon>Eukaryota</taxon>
        <taxon>Metazoa</taxon>
        <taxon>Spiralia</taxon>
        <taxon>Lophotrochozoa</taxon>
        <taxon>Mollusca</taxon>
        <taxon>Gastropoda</taxon>
        <taxon>Patellogastropoda</taxon>
        <taxon>Lottioidea</taxon>
        <taxon>Lottiidae</taxon>
        <taxon>Lottia</taxon>
    </lineage>
</organism>
<name>V4A165_LOTGI</name>
<reference evidence="2 3" key="1">
    <citation type="journal article" date="2013" name="Nature">
        <title>Insights into bilaterian evolution from three spiralian genomes.</title>
        <authorList>
            <person name="Simakov O."/>
            <person name="Marletaz F."/>
            <person name="Cho S.J."/>
            <person name="Edsinger-Gonzales E."/>
            <person name="Havlak P."/>
            <person name="Hellsten U."/>
            <person name="Kuo D.H."/>
            <person name="Larsson T."/>
            <person name="Lv J."/>
            <person name="Arendt D."/>
            <person name="Savage R."/>
            <person name="Osoegawa K."/>
            <person name="de Jong P."/>
            <person name="Grimwood J."/>
            <person name="Chapman J.A."/>
            <person name="Shapiro H."/>
            <person name="Aerts A."/>
            <person name="Otillar R.P."/>
            <person name="Terry A.Y."/>
            <person name="Boore J.L."/>
            <person name="Grigoriev I.V."/>
            <person name="Lindberg D.R."/>
            <person name="Seaver E.C."/>
            <person name="Weisblat D.A."/>
            <person name="Putnam N.H."/>
            <person name="Rokhsar D.S."/>
        </authorList>
    </citation>
    <scope>NUCLEOTIDE SEQUENCE [LARGE SCALE GENOMIC DNA]</scope>
</reference>
<dbReference type="EMBL" id="KB202953">
    <property type="protein sequence ID" value="ESO87031.1"/>
    <property type="molecule type" value="Genomic_DNA"/>
</dbReference>
<dbReference type="CTD" id="20236307"/>
<proteinExistence type="predicted"/>
<dbReference type="RefSeq" id="XP_009061986.1">
    <property type="nucleotide sequence ID" value="XM_009063738.1"/>
</dbReference>
<gene>
    <name evidence="2" type="ORF">LOTGIDRAFT_154515</name>
</gene>
<evidence type="ECO:0000313" key="3">
    <source>
        <dbReference type="Proteomes" id="UP000030746"/>
    </source>
</evidence>
<feature type="chain" id="PRO_5004718247" evidence="1">
    <location>
        <begin position="20"/>
        <end position="269"/>
    </location>
</feature>